<comment type="caution">
    <text evidence="3">The sequence shown here is derived from an EMBL/GenBank/DDBJ whole genome shotgun (WGS) entry which is preliminary data.</text>
</comment>
<dbReference type="GO" id="GO:0016877">
    <property type="term" value="F:ligase activity, forming carbon-sulfur bonds"/>
    <property type="evidence" value="ECO:0007669"/>
    <property type="project" value="UniProtKB-ARBA"/>
</dbReference>
<feature type="domain" description="AMP-binding enzyme C-terminal" evidence="2">
    <location>
        <begin position="426"/>
        <end position="521"/>
    </location>
</feature>
<dbReference type="InterPro" id="IPR050237">
    <property type="entry name" value="ATP-dep_AMP-bd_enzyme"/>
</dbReference>
<dbReference type="PANTHER" id="PTHR43767">
    <property type="entry name" value="LONG-CHAIN-FATTY-ACID--COA LIGASE"/>
    <property type="match status" value="1"/>
</dbReference>
<feature type="domain" description="AMP-dependent synthetase/ligase" evidence="1">
    <location>
        <begin position="22"/>
        <end position="376"/>
    </location>
</feature>
<dbReference type="InterPro" id="IPR045851">
    <property type="entry name" value="AMP-bd_C_sf"/>
</dbReference>
<protein>
    <submittedName>
        <fullName evidence="3">AMP-binding protein</fullName>
    </submittedName>
</protein>
<accession>A0A9X2RLY0</accession>
<organism evidence="3 4">
    <name type="scientific">Streptomyces telluris</name>
    <dbReference type="NCBI Taxonomy" id="2720021"/>
    <lineage>
        <taxon>Bacteria</taxon>
        <taxon>Bacillati</taxon>
        <taxon>Actinomycetota</taxon>
        <taxon>Actinomycetes</taxon>
        <taxon>Kitasatosporales</taxon>
        <taxon>Streptomycetaceae</taxon>
        <taxon>Streptomyces</taxon>
    </lineage>
</organism>
<dbReference type="AlphaFoldDB" id="A0A9X2RLY0"/>
<sequence length="544" mass="57300">MTANPTPPYESYVEPLLDALSHSPAHPALITSEGRTVPAGELRDDVLRAAAELAARGIGRGSTVVLLTGNQPEALLARYAANLLGARVVHLTEGTAPETQAQIVHSVGPAMLLAAPAAREAAEALLARAPVPAVLTLGPAPFGEDLLAHAALRAPRPVAGAARAGDDWCIRFTGGTTGIPKGVRMAHGPYGRMLALYAGRIPPGSRPRFLACTPLAHMAGIVADITLLAGGTVVLQPAFDAGAVLAALARERITDMWLLPPLLYELLDHPDLPETDVSALRRLFYGGTAASARRLRGAAEAFGPVLHGWYGQTEAGNIAEVLPHEHTVTGRGGRATAGRAAPGAEIAIRDGDGRPVPPGEAGEVHVRTPMMMSGYWQQPGLTAEVLRDGWIRTGDVGYLDADGYLYLVDRLKDMVVVVGGHVYPAELEELLLGHPAVAQCAAFGVRRADESEEVHVAIVPAAVPAIVPATGHKAGHEAAHGSQGEAWRERIRDFVTERKGAMYAPSAVHVVDRIPLTAVGKPDKKLLAHSWRTIRPSSVTVRPK</sequence>
<evidence type="ECO:0000313" key="3">
    <source>
        <dbReference type="EMBL" id="MCQ8768540.1"/>
    </source>
</evidence>
<gene>
    <name evidence="3" type="ORF">NQU55_01915</name>
</gene>
<dbReference type="Gene3D" id="3.30.300.30">
    <property type="match status" value="1"/>
</dbReference>
<dbReference type="InterPro" id="IPR042099">
    <property type="entry name" value="ANL_N_sf"/>
</dbReference>
<dbReference type="Pfam" id="PF13193">
    <property type="entry name" value="AMP-binding_C"/>
    <property type="match status" value="1"/>
</dbReference>
<evidence type="ECO:0000259" key="1">
    <source>
        <dbReference type="Pfam" id="PF00501"/>
    </source>
</evidence>
<evidence type="ECO:0000313" key="4">
    <source>
        <dbReference type="Proteomes" id="UP001142374"/>
    </source>
</evidence>
<reference evidence="3" key="1">
    <citation type="submission" date="2022-06" db="EMBL/GenBank/DDBJ databases">
        <title>WGS of actinobacteria.</title>
        <authorList>
            <person name="Thawai C."/>
        </authorList>
    </citation>
    <scope>NUCLEOTIDE SEQUENCE</scope>
    <source>
        <strain evidence="3">AA8</strain>
    </source>
</reference>
<dbReference type="Pfam" id="PF00501">
    <property type="entry name" value="AMP-binding"/>
    <property type="match status" value="1"/>
</dbReference>
<dbReference type="CDD" id="cd04433">
    <property type="entry name" value="AFD_class_I"/>
    <property type="match status" value="1"/>
</dbReference>
<evidence type="ECO:0000259" key="2">
    <source>
        <dbReference type="Pfam" id="PF13193"/>
    </source>
</evidence>
<dbReference type="InterPro" id="IPR025110">
    <property type="entry name" value="AMP-bd_C"/>
</dbReference>
<dbReference type="EMBL" id="JANIID010000001">
    <property type="protein sequence ID" value="MCQ8768540.1"/>
    <property type="molecule type" value="Genomic_DNA"/>
</dbReference>
<dbReference type="SUPFAM" id="SSF56801">
    <property type="entry name" value="Acetyl-CoA synthetase-like"/>
    <property type="match status" value="1"/>
</dbReference>
<dbReference type="InterPro" id="IPR020845">
    <property type="entry name" value="AMP-binding_CS"/>
</dbReference>
<dbReference type="RefSeq" id="WP_168093469.1">
    <property type="nucleotide sequence ID" value="NZ_JAATER010000149.1"/>
</dbReference>
<name>A0A9X2RLY0_9ACTN</name>
<dbReference type="Proteomes" id="UP001142374">
    <property type="component" value="Unassembled WGS sequence"/>
</dbReference>
<dbReference type="InterPro" id="IPR000873">
    <property type="entry name" value="AMP-dep_synth/lig_dom"/>
</dbReference>
<dbReference type="PROSITE" id="PS00455">
    <property type="entry name" value="AMP_BINDING"/>
    <property type="match status" value="1"/>
</dbReference>
<dbReference type="PANTHER" id="PTHR43767:SF7">
    <property type="entry name" value="MEDIUM_LONG-CHAIN-FATTY-ACID--COA LIGASE FADD8"/>
    <property type="match status" value="1"/>
</dbReference>
<dbReference type="Gene3D" id="3.40.50.12780">
    <property type="entry name" value="N-terminal domain of ligase-like"/>
    <property type="match status" value="1"/>
</dbReference>
<keyword evidence="4" id="KW-1185">Reference proteome</keyword>
<proteinExistence type="predicted"/>